<dbReference type="Proteomes" id="UP001139311">
    <property type="component" value="Unassembled WGS sequence"/>
</dbReference>
<gene>
    <name evidence="3" type="ORF">LHA35_08390</name>
</gene>
<dbReference type="Pfam" id="PF02668">
    <property type="entry name" value="TauD"/>
    <property type="match status" value="1"/>
</dbReference>
<keyword evidence="3" id="KW-0223">Dioxygenase</keyword>
<dbReference type="AlphaFoldDB" id="A0A9X1IDJ8"/>
<organism evidence="3 4">
    <name type="scientific">Roseicella aerolata</name>
    <dbReference type="NCBI Taxonomy" id="2883479"/>
    <lineage>
        <taxon>Bacteria</taxon>
        <taxon>Pseudomonadati</taxon>
        <taxon>Pseudomonadota</taxon>
        <taxon>Alphaproteobacteria</taxon>
        <taxon>Acetobacterales</taxon>
        <taxon>Roseomonadaceae</taxon>
        <taxon>Roseicella</taxon>
    </lineage>
</organism>
<dbReference type="RefSeq" id="WP_226606945.1">
    <property type="nucleotide sequence ID" value="NZ_JAJAQI010000010.1"/>
</dbReference>
<keyword evidence="1" id="KW-0560">Oxidoreductase</keyword>
<evidence type="ECO:0000259" key="2">
    <source>
        <dbReference type="Pfam" id="PF02668"/>
    </source>
</evidence>
<evidence type="ECO:0000313" key="3">
    <source>
        <dbReference type="EMBL" id="MCB4821748.1"/>
    </source>
</evidence>
<dbReference type="InterPro" id="IPR042098">
    <property type="entry name" value="TauD-like_sf"/>
</dbReference>
<dbReference type="InterPro" id="IPR003819">
    <property type="entry name" value="TauD/TfdA-like"/>
</dbReference>
<evidence type="ECO:0000313" key="4">
    <source>
        <dbReference type="Proteomes" id="UP001139311"/>
    </source>
</evidence>
<feature type="domain" description="TauD/TfdA-like" evidence="2">
    <location>
        <begin position="66"/>
        <end position="257"/>
    </location>
</feature>
<proteinExistence type="predicted"/>
<evidence type="ECO:0000256" key="1">
    <source>
        <dbReference type="ARBA" id="ARBA00023002"/>
    </source>
</evidence>
<accession>A0A9X1IDJ8</accession>
<dbReference type="Gene3D" id="3.60.130.10">
    <property type="entry name" value="Clavaminate synthase-like"/>
    <property type="match status" value="1"/>
</dbReference>
<keyword evidence="4" id="KW-1185">Reference proteome</keyword>
<dbReference type="EMBL" id="JAJAQI010000010">
    <property type="protein sequence ID" value="MCB4821748.1"/>
    <property type="molecule type" value="Genomic_DNA"/>
</dbReference>
<name>A0A9X1IDJ8_9PROT</name>
<sequence>MTPAPRLIPQAGPSVWTGAALNPADWMVPIGTEAAAELEAALVALGGRVPAGPDDVALPCLAPVLRMVAERLEHGRGFVLLRGLDLGRLPGPAAEAALLVLGAHLGIALAQDEGGSLVGRLAGPGAGTGAPVRFHADPADAVALLCLRQPREGGRVTLVSAAALHNALLKSDRAALAALHAGLPHRHGRGETRHIPVFSTASGSFVGRYDRSALLEEALEEAQRGALAALDAAAAAPGQALSLALHAGDLLFLNPHLVWKQMAMGEVPAAEEAARELLRLWLATPGSRALPESFGAVFGTTAAGAPRGGVPQSGGMVGG</sequence>
<dbReference type="SUPFAM" id="SSF51197">
    <property type="entry name" value="Clavaminate synthase-like"/>
    <property type="match status" value="1"/>
</dbReference>
<reference evidence="3" key="1">
    <citation type="submission" date="2021-10" db="EMBL/GenBank/DDBJ databases">
        <title>Roseicella aerolatum sp. nov., isolated from aerosols of e-waste dismantling site.</title>
        <authorList>
            <person name="Qin T."/>
        </authorList>
    </citation>
    <scope>NUCLEOTIDE SEQUENCE</scope>
    <source>
        <strain evidence="3">GB24</strain>
    </source>
</reference>
<dbReference type="GO" id="GO:0016706">
    <property type="term" value="F:2-oxoglutarate-dependent dioxygenase activity"/>
    <property type="evidence" value="ECO:0007669"/>
    <property type="project" value="UniProtKB-ARBA"/>
</dbReference>
<comment type="caution">
    <text evidence="3">The sequence shown here is derived from an EMBL/GenBank/DDBJ whole genome shotgun (WGS) entry which is preliminary data.</text>
</comment>
<protein>
    <submittedName>
        <fullName evidence="3">TauD/TfdA family dioxygenase</fullName>
    </submittedName>
</protein>